<gene>
    <name evidence="4" type="ORF">NGTWS1702_30810</name>
</gene>
<sequence length="213" mass="23795">MSLNLSADEVLTTTRSVRKRLDFEKPVPRDVLMECLEIALQAPTGSNSQGWQWVFVEDPAKKKALADIYRTNATPYLSAPKPTHGDMRDEQQPRVYDSAMYLNDHLHEAPVMLIPCLEGRPDDTPSGHSAGFWGSLLPAAWSFMLALRSRGLGSAWTTLHLLGDGEKQAAELLGIPFDKYSQAGLFPIAYTKGTDFRPAKRLPAEQLSHWDTW</sequence>
<dbReference type="Proteomes" id="UP001060504">
    <property type="component" value="Unassembled WGS sequence"/>
</dbReference>
<evidence type="ECO:0000259" key="3">
    <source>
        <dbReference type="Pfam" id="PF00881"/>
    </source>
</evidence>
<proteinExistence type="inferred from homology"/>
<reference evidence="4 5" key="1">
    <citation type="submission" date="2021-08" db="EMBL/GenBank/DDBJ databases">
        <title>Draft genome sequence of Mycolicibacterium sp. NGTWS1702 strain.</title>
        <authorList>
            <person name="Matsumoto M."/>
            <person name="Tang B.C.C."/>
            <person name="Machida Y."/>
            <person name="Matoyama H."/>
            <person name="Kishihara T."/>
            <person name="Sato S."/>
            <person name="Kondo I."/>
            <person name="Sano M."/>
            <person name="Kato G."/>
        </authorList>
    </citation>
    <scope>NUCLEOTIDE SEQUENCE [LARGE SCALE GENOMIC DNA]</scope>
    <source>
        <strain evidence="4 5">NGTWSNA01</strain>
    </source>
</reference>
<comment type="caution">
    <text evidence="4">The sequence shown here is derived from an EMBL/GenBank/DDBJ whole genome shotgun (WGS) entry which is preliminary data.</text>
</comment>
<evidence type="ECO:0000256" key="2">
    <source>
        <dbReference type="ARBA" id="ARBA00023002"/>
    </source>
</evidence>
<dbReference type="SUPFAM" id="SSF55469">
    <property type="entry name" value="FMN-dependent nitroreductase-like"/>
    <property type="match status" value="1"/>
</dbReference>
<keyword evidence="5" id="KW-1185">Reference proteome</keyword>
<protein>
    <submittedName>
        <fullName evidence="4">Nitroreductase</fullName>
    </submittedName>
</protein>
<keyword evidence="2" id="KW-0560">Oxidoreductase</keyword>
<organism evidence="4 5">
    <name type="scientific">Mycolicibacterium cyprinidarum</name>
    <dbReference type="NCBI Taxonomy" id="2860311"/>
    <lineage>
        <taxon>Bacteria</taxon>
        <taxon>Bacillati</taxon>
        <taxon>Actinomycetota</taxon>
        <taxon>Actinomycetes</taxon>
        <taxon>Mycobacteriales</taxon>
        <taxon>Mycobacteriaceae</taxon>
        <taxon>Mycolicibacterium</taxon>
    </lineage>
</organism>
<dbReference type="CDD" id="cd02062">
    <property type="entry name" value="Nitro_FMN_reductase"/>
    <property type="match status" value="1"/>
</dbReference>
<dbReference type="EMBL" id="BPRH01003218">
    <property type="protein sequence ID" value="GJF08528.1"/>
    <property type="molecule type" value="Genomic_DNA"/>
</dbReference>
<evidence type="ECO:0000313" key="4">
    <source>
        <dbReference type="EMBL" id="GJF08528.1"/>
    </source>
</evidence>
<feature type="domain" description="Nitroreductase" evidence="3">
    <location>
        <begin position="13"/>
        <end position="190"/>
    </location>
</feature>
<name>A0ABQ4V9N2_9MYCO</name>
<dbReference type="InterPro" id="IPR000415">
    <property type="entry name" value="Nitroreductase-like"/>
</dbReference>
<dbReference type="PANTHER" id="PTHR43673:SF10">
    <property type="entry name" value="NADH DEHYDROGENASE_NAD(P)H NITROREDUCTASE XCC3605-RELATED"/>
    <property type="match status" value="1"/>
</dbReference>
<evidence type="ECO:0000256" key="1">
    <source>
        <dbReference type="ARBA" id="ARBA00007118"/>
    </source>
</evidence>
<dbReference type="Gene3D" id="3.40.109.10">
    <property type="entry name" value="NADH Oxidase"/>
    <property type="match status" value="1"/>
</dbReference>
<dbReference type="Pfam" id="PF00881">
    <property type="entry name" value="Nitroreductase"/>
    <property type="match status" value="1"/>
</dbReference>
<dbReference type="PANTHER" id="PTHR43673">
    <property type="entry name" value="NAD(P)H NITROREDUCTASE YDGI-RELATED"/>
    <property type="match status" value="1"/>
</dbReference>
<dbReference type="InterPro" id="IPR029479">
    <property type="entry name" value="Nitroreductase"/>
</dbReference>
<comment type="similarity">
    <text evidence="1">Belongs to the nitroreductase family.</text>
</comment>
<evidence type="ECO:0000313" key="5">
    <source>
        <dbReference type="Proteomes" id="UP001060504"/>
    </source>
</evidence>
<accession>A0ABQ4V9N2</accession>